<keyword evidence="2" id="KW-0812">Transmembrane</keyword>
<dbReference type="RefSeq" id="XP_040875921.1">
    <property type="nucleotide sequence ID" value="XM_041027026.1"/>
</dbReference>
<keyword evidence="2" id="KW-0472">Membrane</keyword>
<feature type="compositionally biased region" description="Pro residues" evidence="1">
    <location>
        <begin position="226"/>
        <end position="242"/>
    </location>
</feature>
<evidence type="ECO:0000313" key="3">
    <source>
        <dbReference type="EMBL" id="KEQ58898.1"/>
    </source>
</evidence>
<dbReference type="EMBL" id="KL584851">
    <property type="protein sequence ID" value="KEQ58898.1"/>
    <property type="molecule type" value="Genomic_DNA"/>
</dbReference>
<name>A0A074VEP9_AURM1</name>
<keyword evidence="4" id="KW-1185">Reference proteome</keyword>
<protein>
    <submittedName>
        <fullName evidence="3">Uncharacterized protein</fullName>
    </submittedName>
</protein>
<sequence>METSHSGHWPCPASIFDFMVSICLTILHSVNRAARIIRPFFWAALEWTENVLVTAGNALLAATLVLLLWFSIIYLCCFTIYMFCRLLRRHHKYRQHRTERQPLLARPPRRRRLPSWTLSSSSSERRRFLHDHTAYRDLFRADLDRRRQDALRREQHRAVETRSREYRERRLREALRQSSSTPLYGQPQTIINWLQASSTPTITHQPSYGTLPMRGAQPRPERRADPPPPYPQNFKESPPPYSSPRTDLPPSYD</sequence>
<keyword evidence="2" id="KW-1133">Transmembrane helix</keyword>
<evidence type="ECO:0000256" key="2">
    <source>
        <dbReference type="SAM" id="Phobius"/>
    </source>
</evidence>
<dbReference type="GeneID" id="63920399"/>
<feature type="transmembrane region" description="Helical" evidence="2">
    <location>
        <begin position="58"/>
        <end position="84"/>
    </location>
</feature>
<dbReference type="AlphaFoldDB" id="A0A074VEP9"/>
<feature type="region of interest" description="Disordered" evidence="1">
    <location>
        <begin position="201"/>
        <end position="253"/>
    </location>
</feature>
<proteinExistence type="predicted"/>
<reference evidence="3 4" key="1">
    <citation type="journal article" date="2014" name="BMC Genomics">
        <title>Genome sequencing of four Aureobasidium pullulans varieties: biotechnological potential, stress tolerance, and description of new species.</title>
        <authorList>
            <person name="Gostin Ar C."/>
            <person name="Ohm R.A."/>
            <person name="Kogej T."/>
            <person name="Sonjak S."/>
            <person name="Turk M."/>
            <person name="Zajc J."/>
            <person name="Zalar P."/>
            <person name="Grube M."/>
            <person name="Sun H."/>
            <person name="Han J."/>
            <person name="Sharma A."/>
            <person name="Chiniquy J."/>
            <person name="Ngan C.Y."/>
            <person name="Lipzen A."/>
            <person name="Barry K."/>
            <person name="Grigoriev I.V."/>
            <person name="Gunde-Cimerman N."/>
        </authorList>
    </citation>
    <scope>NUCLEOTIDE SEQUENCE [LARGE SCALE GENOMIC DNA]</scope>
    <source>
        <strain evidence="3 4">CBS 110374</strain>
    </source>
</reference>
<organism evidence="3 4">
    <name type="scientific">Aureobasidium melanogenum (strain CBS 110374)</name>
    <name type="common">Aureobasidium pullulans var. melanogenum</name>
    <dbReference type="NCBI Taxonomy" id="1043003"/>
    <lineage>
        <taxon>Eukaryota</taxon>
        <taxon>Fungi</taxon>
        <taxon>Dikarya</taxon>
        <taxon>Ascomycota</taxon>
        <taxon>Pezizomycotina</taxon>
        <taxon>Dothideomycetes</taxon>
        <taxon>Dothideomycetidae</taxon>
        <taxon>Dothideales</taxon>
        <taxon>Saccotheciaceae</taxon>
        <taxon>Aureobasidium</taxon>
    </lineage>
</organism>
<accession>A0A074VEP9</accession>
<dbReference type="HOGENOM" id="CLU_1106927_0_0_1"/>
<evidence type="ECO:0000256" key="1">
    <source>
        <dbReference type="SAM" id="MobiDB-lite"/>
    </source>
</evidence>
<gene>
    <name evidence="3" type="ORF">M437DRAFT_78655</name>
</gene>
<dbReference type="Proteomes" id="UP000030672">
    <property type="component" value="Unassembled WGS sequence"/>
</dbReference>
<evidence type="ECO:0000313" key="4">
    <source>
        <dbReference type="Proteomes" id="UP000030672"/>
    </source>
</evidence>